<evidence type="ECO:0000256" key="1">
    <source>
        <dbReference type="ARBA" id="ARBA00004651"/>
    </source>
</evidence>
<evidence type="ECO:0000313" key="11">
    <source>
        <dbReference type="Proteomes" id="UP001225378"/>
    </source>
</evidence>
<dbReference type="GO" id="GO:0008324">
    <property type="term" value="F:monoatomic cation transmembrane transporter activity"/>
    <property type="evidence" value="ECO:0007669"/>
    <property type="project" value="InterPro"/>
</dbReference>
<keyword evidence="6 9" id="KW-1133">Transmembrane helix</keyword>
<proteinExistence type="inferred from homology"/>
<evidence type="ECO:0000256" key="4">
    <source>
        <dbReference type="ARBA" id="ARBA00022475"/>
    </source>
</evidence>
<evidence type="ECO:0000256" key="2">
    <source>
        <dbReference type="ARBA" id="ARBA00009137"/>
    </source>
</evidence>
<evidence type="ECO:0000256" key="7">
    <source>
        <dbReference type="ARBA" id="ARBA00023065"/>
    </source>
</evidence>
<feature type="transmembrane region" description="Helical" evidence="9">
    <location>
        <begin position="243"/>
        <end position="264"/>
    </location>
</feature>
<dbReference type="GO" id="GO:0005886">
    <property type="term" value="C:plasma membrane"/>
    <property type="evidence" value="ECO:0007669"/>
    <property type="project" value="UniProtKB-SubCell"/>
</dbReference>
<feature type="transmembrane region" description="Helical" evidence="9">
    <location>
        <begin position="23"/>
        <end position="43"/>
    </location>
</feature>
<feature type="transmembrane region" description="Helical" evidence="9">
    <location>
        <begin position="49"/>
        <end position="68"/>
    </location>
</feature>
<dbReference type="PANTHER" id="PTHR32024:SF2">
    <property type="entry name" value="TRK SYSTEM POTASSIUM UPTAKE PROTEIN TRKG-RELATED"/>
    <property type="match status" value="1"/>
</dbReference>
<keyword evidence="11" id="KW-1185">Reference proteome</keyword>
<feature type="transmembrane region" description="Helical" evidence="9">
    <location>
        <begin position="341"/>
        <end position="367"/>
    </location>
</feature>
<evidence type="ECO:0000256" key="3">
    <source>
        <dbReference type="ARBA" id="ARBA00022448"/>
    </source>
</evidence>
<dbReference type="GO" id="GO:0030001">
    <property type="term" value="P:metal ion transport"/>
    <property type="evidence" value="ECO:0007669"/>
    <property type="project" value="UniProtKB-ARBA"/>
</dbReference>
<dbReference type="EMBL" id="CP157743">
    <property type="protein sequence ID" value="XBS22216.1"/>
    <property type="molecule type" value="Genomic_DNA"/>
</dbReference>
<keyword evidence="3" id="KW-0813">Transport</keyword>
<keyword evidence="5 9" id="KW-0812">Transmembrane</keyword>
<dbReference type="RefSeq" id="WP_349432648.1">
    <property type="nucleotide sequence ID" value="NZ_CP157743.1"/>
</dbReference>
<accession>A0AAU7NYW5</accession>
<feature type="transmembrane region" description="Helical" evidence="9">
    <location>
        <begin position="276"/>
        <end position="296"/>
    </location>
</feature>
<feature type="transmembrane region" description="Helical" evidence="9">
    <location>
        <begin position="458"/>
        <end position="479"/>
    </location>
</feature>
<comment type="subcellular location">
    <subcellularLocation>
        <location evidence="1">Cell membrane</location>
        <topology evidence="1">Multi-pass membrane protein</topology>
    </subcellularLocation>
</comment>
<dbReference type="PANTHER" id="PTHR32024">
    <property type="entry name" value="TRK SYSTEM POTASSIUM UPTAKE PROTEIN TRKG-RELATED"/>
    <property type="match status" value="1"/>
</dbReference>
<organism evidence="10 11">
    <name type="scientific">Methylomarinum roseum</name>
    <dbReference type="NCBI Taxonomy" id="3067653"/>
    <lineage>
        <taxon>Bacteria</taxon>
        <taxon>Pseudomonadati</taxon>
        <taxon>Pseudomonadota</taxon>
        <taxon>Gammaproteobacteria</taxon>
        <taxon>Methylococcales</taxon>
        <taxon>Methylococcaceae</taxon>
        <taxon>Methylomarinum</taxon>
    </lineage>
</organism>
<dbReference type="Proteomes" id="UP001225378">
    <property type="component" value="Chromosome"/>
</dbReference>
<sequence length="490" mass="53126">MTFSDVSRALAQPVRYRVLTRHLARIGLVVIILRLISVFVSGLDGDWPFALNQLIALAVLTAICWPLSRVQVSEDLKDNEVLVISALSFFLSALSGSIPFMSEDLDFIDAFFEAVSGVTTTGLSTIDEIQSHSTGFLFARAWTQWYGGLGVVIFSIALLFLDQGIASRRLTMGDISNSRDILGNARNHSIKILLIYCALTAIAIAFLWLAGVTPLSAVTHALSGISTGGFSIYDDSLAAFDRWPVQLLIMMCGVLGAVSLPFYYRFVKNGINELSFNLEIPALLVLSLAVIGLLFFCHPESGADMMTRLKNAIIMGLSAQTTTGFANVDVAALDSASKLSLIFSMLVGGSIGSTAGGIKILRLLIVLRLLQFFIQRTALPAHAVLERQLRDDKLEATEIERALLLIIIFAGTVLCSWLPFLVAGYDPLNALFEVVSACSTTGLSAGISSTGLETGLKIVLIIDMLLGRVEFLAFLLFLYPRTWLKVGSKI</sequence>
<evidence type="ECO:0000313" key="10">
    <source>
        <dbReference type="EMBL" id="XBS22216.1"/>
    </source>
</evidence>
<protein>
    <submittedName>
        <fullName evidence="10">Potassium transporter TrkG</fullName>
    </submittedName>
</protein>
<keyword evidence="8 9" id="KW-0472">Membrane</keyword>
<keyword evidence="7" id="KW-0406">Ion transport</keyword>
<feature type="transmembrane region" description="Helical" evidence="9">
    <location>
        <begin position="143"/>
        <end position="161"/>
    </location>
</feature>
<dbReference type="KEGG" id="mech:Q9L42_008835"/>
<evidence type="ECO:0000256" key="8">
    <source>
        <dbReference type="ARBA" id="ARBA00023136"/>
    </source>
</evidence>
<keyword evidence="4" id="KW-1003">Cell membrane</keyword>
<evidence type="ECO:0000256" key="5">
    <source>
        <dbReference type="ARBA" id="ARBA00022692"/>
    </source>
</evidence>
<evidence type="ECO:0000256" key="9">
    <source>
        <dbReference type="SAM" id="Phobius"/>
    </source>
</evidence>
<comment type="similarity">
    <text evidence="2">Belongs to the TrkH potassium transport family.</text>
</comment>
<dbReference type="Pfam" id="PF02386">
    <property type="entry name" value="TrkH"/>
    <property type="match status" value="1"/>
</dbReference>
<feature type="transmembrane region" description="Helical" evidence="9">
    <location>
        <begin position="192"/>
        <end position="210"/>
    </location>
</feature>
<gene>
    <name evidence="10" type="ORF">Q9L42_008835</name>
</gene>
<evidence type="ECO:0000256" key="6">
    <source>
        <dbReference type="ARBA" id="ARBA00022989"/>
    </source>
</evidence>
<dbReference type="InterPro" id="IPR003445">
    <property type="entry name" value="Cat_transpt"/>
</dbReference>
<feature type="transmembrane region" description="Helical" evidence="9">
    <location>
        <begin position="80"/>
        <end position="101"/>
    </location>
</feature>
<reference evidence="10 11" key="1">
    <citation type="journal article" date="2024" name="Microbiology">
        <title>Methylomarinum rosea sp. nov., a novel halophilic methanotrophic bacterium from the hypersaline Lake Elton.</title>
        <authorList>
            <person name="Suleimanov R.Z."/>
            <person name="Oshkin I.Y."/>
            <person name="Danilova O.V."/>
            <person name="Suzina N.E."/>
            <person name="Dedysh S.N."/>
        </authorList>
    </citation>
    <scope>NUCLEOTIDE SEQUENCE [LARGE SCALE GENOMIC DNA]</scope>
    <source>
        <strain evidence="10 11">Ch1-1</strain>
    </source>
</reference>
<dbReference type="AlphaFoldDB" id="A0AAU7NYW5"/>
<feature type="transmembrane region" description="Helical" evidence="9">
    <location>
        <begin position="402"/>
        <end position="422"/>
    </location>
</feature>
<name>A0AAU7NYW5_9GAMM</name>